<organism evidence="1 2">
    <name type="scientific">Macrosiphum euphorbiae</name>
    <name type="common">potato aphid</name>
    <dbReference type="NCBI Taxonomy" id="13131"/>
    <lineage>
        <taxon>Eukaryota</taxon>
        <taxon>Metazoa</taxon>
        <taxon>Ecdysozoa</taxon>
        <taxon>Arthropoda</taxon>
        <taxon>Hexapoda</taxon>
        <taxon>Insecta</taxon>
        <taxon>Pterygota</taxon>
        <taxon>Neoptera</taxon>
        <taxon>Paraneoptera</taxon>
        <taxon>Hemiptera</taxon>
        <taxon>Sternorrhyncha</taxon>
        <taxon>Aphidomorpha</taxon>
        <taxon>Aphidoidea</taxon>
        <taxon>Aphididae</taxon>
        <taxon>Macrosiphini</taxon>
        <taxon>Macrosiphum</taxon>
    </lineage>
</organism>
<protein>
    <recommendedName>
        <fullName evidence="3">LAGLIDADG homing endonuclease</fullName>
    </recommendedName>
</protein>
<accession>A0AAV0XQQ9</accession>
<gene>
    <name evidence="1" type="ORF">MEUPH1_LOCUS23922</name>
</gene>
<evidence type="ECO:0000313" key="2">
    <source>
        <dbReference type="Proteomes" id="UP001160148"/>
    </source>
</evidence>
<comment type="caution">
    <text evidence="1">The sequence shown here is derived from an EMBL/GenBank/DDBJ whole genome shotgun (WGS) entry which is preliminary data.</text>
</comment>
<evidence type="ECO:0008006" key="3">
    <source>
        <dbReference type="Google" id="ProtNLM"/>
    </source>
</evidence>
<dbReference type="EMBL" id="CARXXK010000029">
    <property type="protein sequence ID" value="CAI6369716.1"/>
    <property type="molecule type" value="Genomic_DNA"/>
</dbReference>
<reference evidence="1 2" key="1">
    <citation type="submission" date="2023-01" db="EMBL/GenBank/DDBJ databases">
        <authorList>
            <person name="Whitehead M."/>
        </authorList>
    </citation>
    <scope>NUCLEOTIDE SEQUENCE [LARGE SCALE GENOMIC DNA]</scope>
</reference>
<sequence length="85" mass="9979">MANFDELANLIAIQNAQHQQYFQRNPRIRNNKIINSYELSDSAFIKNYRLTKNLTNILIRQLCPYLKIKKRSSDLDASTKASYLD</sequence>
<name>A0AAV0XQQ9_9HEMI</name>
<keyword evidence="2" id="KW-1185">Reference proteome</keyword>
<dbReference type="AlphaFoldDB" id="A0AAV0XQQ9"/>
<proteinExistence type="predicted"/>
<evidence type="ECO:0000313" key="1">
    <source>
        <dbReference type="EMBL" id="CAI6369716.1"/>
    </source>
</evidence>
<dbReference type="Proteomes" id="UP001160148">
    <property type="component" value="Unassembled WGS sequence"/>
</dbReference>